<dbReference type="Proteomes" id="UP000093898">
    <property type="component" value="Unassembled WGS sequence"/>
</dbReference>
<dbReference type="AlphaFoldDB" id="A0A1A3GNT9"/>
<evidence type="ECO:0000313" key="2">
    <source>
        <dbReference type="Proteomes" id="UP000093898"/>
    </source>
</evidence>
<sequence>MLSIFQHHGCAGETLHRLEYLEWAGLGDAEFGENVMDALRFAKFLDLSVDDLLADSLSHRSETHFPAQGNQWQPPLFA</sequence>
<accession>A0A1A3GNT9</accession>
<evidence type="ECO:0000313" key="1">
    <source>
        <dbReference type="EMBL" id="OBJ37505.1"/>
    </source>
</evidence>
<dbReference type="EMBL" id="LZLC01000219">
    <property type="protein sequence ID" value="OBJ37505.1"/>
    <property type="molecule type" value="Genomic_DNA"/>
</dbReference>
<name>A0A1A3GNT9_MYCMU</name>
<comment type="caution">
    <text evidence="1">The sequence shown here is derived from an EMBL/GenBank/DDBJ whole genome shotgun (WGS) entry which is preliminary data.</text>
</comment>
<organism evidence="1 2">
    <name type="scientific">Mycolicibacterium mucogenicum</name>
    <name type="common">Mycobacterium mucogenicum</name>
    <dbReference type="NCBI Taxonomy" id="56689"/>
    <lineage>
        <taxon>Bacteria</taxon>
        <taxon>Bacillati</taxon>
        <taxon>Actinomycetota</taxon>
        <taxon>Actinomycetes</taxon>
        <taxon>Mycobacteriales</taxon>
        <taxon>Mycobacteriaceae</taxon>
        <taxon>Mycolicibacterium</taxon>
    </lineage>
</organism>
<protein>
    <submittedName>
        <fullName evidence="1">Uncharacterized protein</fullName>
    </submittedName>
</protein>
<reference evidence="2" key="1">
    <citation type="submission" date="2016-06" db="EMBL/GenBank/DDBJ databases">
        <authorList>
            <person name="Sutton G."/>
            <person name="Brinkac L."/>
            <person name="Sanka R."/>
            <person name="Adams M."/>
            <person name="Lau E."/>
            <person name="Garcia-Basteiro A."/>
            <person name="Lopez-Varela E."/>
            <person name="Palencia S."/>
        </authorList>
    </citation>
    <scope>NUCLEOTIDE SEQUENCE [LARGE SCALE GENOMIC DNA]</scope>
    <source>
        <strain evidence="2">1127319.6</strain>
    </source>
</reference>
<proteinExistence type="predicted"/>
<gene>
    <name evidence="1" type="ORF">A5630_04340</name>
</gene>